<feature type="region of interest" description="Disordered" evidence="1">
    <location>
        <begin position="1"/>
        <end position="20"/>
    </location>
</feature>
<organism evidence="2 3">
    <name type="scientific">Bifidobacterium magnum</name>
    <dbReference type="NCBI Taxonomy" id="1692"/>
    <lineage>
        <taxon>Bacteria</taxon>
        <taxon>Bacillati</taxon>
        <taxon>Actinomycetota</taxon>
        <taxon>Actinomycetes</taxon>
        <taxon>Bifidobacteriales</taxon>
        <taxon>Bifidobacteriaceae</taxon>
        <taxon>Bifidobacterium</taxon>
    </lineage>
</organism>
<evidence type="ECO:0000313" key="3">
    <source>
        <dbReference type="Proteomes" id="UP000029052"/>
    </source>
</evidence>
<proteinExistence type="predicted"/>
<protein>
    <submittedName>
        <fullName evidence="2">Putative phage protein gp39</fullName>
    </submittedName>
</protein>
<feature type="compositionally biased region" description="Low complexity" evidence="1">
    <location>
        <begin position="10"/>
        <end position="20"/>
    </location>
</feature>
<sequence>MDEHTEQDAPEAAEQADAAQQIAELQAKLQAYETAEQNNKLRQQISKETGVPENVLYGNNEKEMRQYAAELKPLLRTVHAPVLDGVDRQPEDGDLPPLTHQQTIKQLTAKIFHHPHADM</sequence>
<reference evidence="2 3" key="1">
    <citation type="submission" date="2014-03" db="EMBL/GenBank/DDBJ databases">
        <title>Genomics of Bifidobacteria.</title>
        <authorList>
            <person name="Ventura M."/>
            <person name="Milani C."/>
            <person name="Lugli G.A."/>
        </authorList>
    </citation>
    <scope>NUCLEOTIDE SEQUENCE [LARGE SCALE GENOMIC DNA]</scope>
    <source>
        <strain evidence="2 3">LMG 11591</strain>
    </source>
</reference>
<evidence type="ECO:0000313" key="2">
    <source>
        <dbReference type="EMBL" id="KFI68256.1"/>
    </source>
</evidence>
<gene>
    <name evidence="2" type="ORF">BMAGN_0207</name>
</gene>
<dbReference type="STRING" id="1692.BMAGN_0207"/>
<accession>A0A087BB56</accession>
<dbReference type="EMBL" id="JGZB01000004">
    <property type="protein sequence ID" value="KFI68256.1"/>
    <property type="molecule type" value="Genomic_DNA"/>
</dbReference>
<comment type="caution">
    <text evidence="2">The sequence shown here is derived from an EMBL/GenBank/DDBJ whole genome shotgun (WGS) entry which is preliminary data.</text>
</comment>
<keyword evidence="3" id="KW-1185">Reference proteome</keyword>
<evidence type="ECO:0000256" key="1">
    <source>
        <dbReference type="SAM" id="MobiDB-lite"/>
    </source>
</evidence>
<dbReference type="AlphaFoldDB" id="A0A087BB56"/>
<dbReference type="Proteomes" id="UP000029052">
    <property type="component" value="Unassembled WGS sequence"/>
</dbReference>
<name>A0A087BB56_9BIFI</name>